<reference evidence="1" key="1">
    <citation type="submission" date="2019-08" db="EMBL/GenBank/DDBJ databases">
        <authorList>
            <person name="Kucharzyk K."/>
            <person name="Murdoch R.W."/>
            <person name="Higgins S."/>
            <person name="Loffler F."/>
        </authorList>
    </citation>
    <scope>NUCLEOTIDE SEQUENCE</scope>
</reference>
<evidence type="ECO:0000313" key="1">
    <source>
        <dbReference type="EMBL" id="MPL76410.1"/>
    </source>
</evidence>
<name>A0A644UC46_9ZZZZ</name>
<gene>
    <name evidence="1" type="ORF">SDC9_22255</name>
</gene>
<organism evidence="1">
    <name type="scientific">bioreactor metagenome</name>
    <dbReference type="NCBI Taxonomy" id="1076179"/>
    <lineage>
        <taxon>unclassified sequences</taxon>
        <taxon>metagenomes</taxon>
        <taxon>ecological metagenomes</taxon>
    </lineage>
</organism>
<sequence length="72" mass="8467">MYYPITKASVFRVSEQIAAIFELRSGNKKNHKYKIRILDELGMLKYDRIKLKFSAILQYGLGEKKSKRLITN</sequence>
<dbReference type="AlphaFoldDB" id="A0A644UC46"/>
<comment type="caution">
    <text evidence="1">The sequence shown here is derived from an EMBL/GenBank/DDBJ whole genome shotgun (WGS) entry which is preliminary data.</text>
</comment>
<protein>
    <submittedName>
        <fullName evidence="1">Uncharacterized protein</fullName>
    </submittedName>
</protein>
<accession>A0A644UC46</accession>
<dbReference type="EMBL" id="VSSQ01000097">
    <property type="protein sequence ID" value="MPL76410.1"/>
    <property type="molecule type" value="Genomic_DNA"/>
</dbReference>
<proteinExistence type="predicted"/>